<accession>A0A5D2WIF1</accession>
<dbReference type="SUPFAM" id="SSF81324">
    <property type="entry name" value="Voltage-gated potassium channels"/>
    <property type="match status" value="1"/>
</dbReference>
<dbReference type="InterPro" id="IPR003280">
    <property type="entry name" value="2pore_dom_K_chnl"/>
</dbReference>
<evidence type="ECO:0000256" key="8">
    <source>
        <dbReference type="ARBA" id="ARBA00023303"/>
    </source>
</evidence>
<keyword evidence="3" id="KW-0813">Transport</keyword>
<evidence type="ECO:0000256" key="9">
    <source>
        <dbReference type="SAM" id="Phobius"/>
    </source>
</evidence>
<organism evidence="11 12">
    <name type="scientific">Gossypium mustelinum</name>
    <name type="common">Cotton</name>
    <name type="synonym">Gossypium caicoense</name>
    <dbReference type="NCBI Taxonomy" id="34275"/>
    <lineage>
        <taxon>Eukaryota</taxon>
        <taxon>Viridiplantae</taxon>
        <taxon>Streptophyta</taxon>
        <taxon>Embryophyta</taxon>
        <taxon>Tracheophyta</taxon>
        <taxon>Spermatophyta</taxon>
        <taxon>Magnoliopsida</taxon>
        <taxon>eudicotyledons</taxon>
        <taxon>Gunneridae</taxon>
        <taxon>Pentapetalae</taxon>
        <taxon>rosids</taxon>
        <taxon>malvids</taxon>
        <taxon>Malvales</taxon>
        <taxon>Malvaceae</taxon>
        <taxon>Malvoideae</taxon>
        <taxon>Gossypium</taxon>
    </lineage>
</organism>
<keyword evidence="6" id="KW-0406">Ion transport</keyword>
<dbReference type="AlphaFoldDB" id="A0A5D2WIF1"/>
<evidence type="ECO:0000256" key="6">
    <source>
        <dbReference type="ARBA" id="ARBA00023065"/>
    </source>
</evidence>
<evidence type="ECO:0000259" key="10">
    <source>
        <dbReference type="Pfam" id="PF07885"/>
    </source>
</evidence>
<dbReference type="Proteomes" id="UP000323597">
    <property type="component" value="Chromosome A13"/>
</dbReference>
<keyword evidence="4 9" id="KW-0812">Transmembrane</keyword>
<comment type="similarity">
    <text evidence="2">Belongs to the two pore domain potassium channel (TC 1.A.1.7) family.</text>
</comment>
<proteinExistence type="inferred from homology"/>
<keyword evidence="8" id="KW-0407">Ion channel</keyword>
<dbReference type="GO" id="GO:0022841">
    <property type="term" value="F:potassium ion leak channel activity"/>
    <property type="evidence" value="ECO:0007669"/>
    <property type="project" value="TreeGrafter"/>
</dbReference>
<feature type="transmembrane region" description="Helical" evidence="9">
    <location>
        <begin position="98"/>
        <end position="117"/>
    </location>
</feature>
<dbReference type="GO" id="GO:0005886">
    <property type="term" value="C:plasma membrane"/>
    <property type="evidence" value="ECO:0007669"/>
    <property type="project" value="TreeGrafter"/>
</dbReference>
<sequence length="258" mass="28460">MLGHFNSIIAMAANAAKQTKLPMAATDSPNLTNDKNGPKKTTFQSCKATSVATNCDPRTNLPDLKWLGLYYVIYIARKMGPMEALNEIESIEIDYTKCIISLIAMAVHFVIGVSVLVNVEGMEIEDAVYCACTTMTTVGFGDESFSSEFGRMFGVLWIFTGTSCLGQLFLYVAEVYTDIEAKKLVKWVIASNIIDKKDFEAADNLEKGKVHGAADFILYKLKEVRKIKQEDISCAMKDAGVDDRSVFDVIPAQSSEKK</sequence>
<evidence type="ECO:0000256" key="3">
    <source>
        <dbReference type="ARBA" id="ARBA00022448"/>
    </source>
</evidence>
<comment type="subcellular location">
    <subcellularLocation>
        <location evidence="1">Membrane</location>
        <topology evidence="1">Multi-pass membrane protein</topology>
    </subcellularLocation>
</comment>
<gene>
    <name evidence="11" type="ORF">E1A91_A13G154600v1</name>
</gene>
<dbReference type="Gene3D" id="1.10.287.70">
    <property type="match status" value="1"/>
</dbReference>
<dbReference type="GO" id="GO:0030322">
    <property type="term" value="P:stabilization of membrane potential"/>
    <property type="evidence" value="ECO:0007669"/>
    <property type="project" value="TreeGrafter"/>
</dbReference>
<dbReference type="InterPro" id="IPR013099">
    <property type="entry name" value="K_chnl_dom"/>
</dbReference>
<evidence type="ECO:0000313" key="11">
    <source>
        <dbReference type="EMBL" id="TYJ01453.1"/>
    </source>
</evidence>
<feature type="transmembrane region" description="Helical" evidence="9">
    <location>
        <begin position="152"/>
        <end position="173"/>
    </location>
</feature>
<evidence type="ECO:0000256" key="4">
    <source>
        <dbReference type="ARBA" id="ARBA00022692"/>
    </source>
</evidence>
<keyword evidence="12" id="KW-1185">Reference proteome</keyword>
<dbReference type="GO" id="GO:0009705">
    <property type="term" value="C:plant-type vacuole membrane"/>
    <property type="evidence" value="ECO:0007669"/>
    <property type="project" value="TreeGrafter"/>
</dbReference>
<feature type="domain" description="Potassium channel" evidence="10">
    <location>
        <begin position="107"/>
        <end position="177"/>
    </location>
</feature>
<protein>
    <recommendedName>
        <fullName evidence="10">Potassium channel domain-containing protein</fullName>
    </recommendedName>
</protein>
<dbReference type="PANTHER" id="PTHR11003">
    <property type="entry name" value="POTASSIUM CHANNEL, SUBFAMILY K"/>
    <property type="match status" value="1"/>
</dbReference>
<evidence type="ECO:0000256" key="5">
    <source>
        <dbReference type="ARBA" id="ARBA00022989"/>
    </source>
</evidence>
<reference evidence="11 12" key="1">
    <citation type="submission" date="2019-07" db="EMBL/GenBank/DDBJ databases">
        <title>WGS assembly of Gossypium mustelinum.</title>
        <authorList>
            <person name="Chen Z.J."/>
            <person name="Sreedasyam A."/>
            <person name="Ando A."/>
            <person name="Song Q."/>
            <person name="De L."/>
            <person name="Hulse-Kemp A."/>
            <person name="Ding M."/>
            <person name="Ye W."/>
            <person name="Kirkbride R."/>
            <person name="Jenkins J."/>
            <person name="Plott C."/>
            <person name="Lovell J."/>
            <person name="Lin Y.-M."/>
            <person name="Vaughn R."/>
            <person name="Liu B."/>
            <person name="Li W."/>
            <person name="Simpson S."/>
            <person name="Scheffler B."/>
            <person name="Saski C."/>
            <person name="Grover C."/>
            <person name="Hu G."/>
            <person name="Conover J."/>
            <person name="Carlson J."/>
            <person name="Shu S."/>
            <person name="Boston L."/>
            <person name="Williams M."/>
            <person name="Peterson D."/>
            <person name="Mcgee K."/>
            <person name="Jones D."/>
            <person name="Wendel J."/>
            <person name="Stelly D."/>
            <person name="Grimwood J."/>
            <person name="Schmutz J."/>
        </authorList>
    </citation>
    <scope>NUCLEOTIDE SEQUENCE [LARGE SCALE GENOMIC DNA]</scope>
    <source>
        <strain evidence="11">1408120.09</strain>
    </source>
</reference>
<keyword evidence="7 9" id="KW-0472">Membrane</keyword>
<dbReference type="PANTHER" id="PTHR11003:SF277">
    <property type="entry name" value="TWO-PORE POTASSIUM CHANNEL 1-LIKE"/>
    <property type="match status" value="1"/>
</dbReference>
<evidence type="ECO:0000256" key="2">
    <source>
        <dbReference type="ARBA" id="ARBA00010159"/>
    </source>
</evidence>
<evidence type="ECO:0000313" key="12">
    <source>
        <dbReference type="Proteomes" id="UP000323597"/>
    </source>
</evidence>
<keyword evidence="5 9" id="KW-1133">Transmembrane helix</keyword>
<dbReference type="EMBL" id="CM017648">
    <property type="protein sequence ID" value="TYJ01453.1"/>
    <property type="molecule type" value="Genomic_DNA"/>
</dbReference>
<name>A0A5D2WIF1_GOSMU</name>
<evidence type="ECO:0000256" key="7">
    <source>
        <dbReference type="ARBA" id="ARBA00023136"/>
    </source>
</evidence>
<dbReference type="GO" id="GO:0015271">
    <property type="term" value="F:outward rectifier potassium channel activity"/>
    <property type="evidence" value="ECO:0007669"/>
    <property type="project" value="TreeGrafter"/>
</dbReference>
<evidence type="ECO:0000256" key="1">
    <source>
        <dbReference type="ARBA" id="ARBA00004141"/>
    </source>
</evidence>
<dbReference type="Pfam" id="PF07885">
    <property type="entry name" value="Ion_trans_2"/>
    <property type="match status" value="1"/>
</dbReference>